<feature type="domain" description="Myosin motor" evidence="9">
    <location>
        <begin position="59"/>
        <end position="779"/>
    </location>
</feature>
<feature type="region of interest" description="Disordered" evidence="7">
    <location>
        <begin position="1071"/>
        <end position="1324"/>
    </location>
</feature>
<dbReference type="PANTHER" id="PTHR13140:SF706">
    <property type="entry name" value="DILUTE CLASS UNCONVENTIONAL MYOSIN, ISOFORM C"/>
    <property type="match status" value="1"/>
</dbReference>
<evidence type="ECO:0000256" key="1">
    <source>
        <dbReference type="ARBA" id="ARBA00022741"/>
    </source>
</evidence>
<dbReference type="GO" id="GO:0007015">
    <property type="term" value="P:actin filament organization"/>
    <property type="evidence" value="ECO:0007669"/>
    <property type="project" value="TreeGrafter"/>
</dbReference>
<evidence type="ECO:0000256" key="2">
    <source>
        <dbReference type="ARBA" id="ARBA00022840"/>
    </source>
</evidence>
<dbReference type="Gene3D" id="2.30.29.30">
    <property type="entry name" value="Pleckstrin-homology domain (PH domain)/Phosphotyrosine-binding domain (PTB)"/>
    <property type="match status" value="1"/>
</dbReference>
<sequence>MAGTFLAGTEAYALTPSEGWKLGKVEKCEGSTYTFKLEDGKSIQITKDKLAVPSQAARNGIPDMMALDILNEPAIQENISCRYRKKSIYTFVGPILISVNPYESLDIYGEKAVKKCAQNVDPKEARNTPHLYQIAEAAYKNVLDFKQNQAVLISGESGAGKTEATKVVLHYLTQRAQQVASGRTDVALHQGKEAGTNAETKGGGAIQQRILDANPVLEAFGNAKTVRNNNSSRFGKLFEVQYDGKGNIVGATLTKYLLEKVRVVVQAPNERNYHIFYQLCAGVSAEEKAAFGLQDVSCYHYASQNQCLTLQGVDDAAEFAIVRQGLDVLGVSDAEKTSMFSVVAAILHLGNLCFMTNESTGECYVDPRSQGYLVWAARLLQVEDNLLEMCLCFRTMCSGRAKASVYRIPLDIEKCLDSRDALAKHLYSLLFDWLVRRINASINNKAETVCTIGVLDIFGFEVFQNNSFEQLCINYANEKLHQQFVHFYFKSEQQLYQDEGIGVSSITFTDNAPCLKLMEQKPVGIFSLLNEQCQMGRGSDETVLETYFKSLESFKDFKKPRLTPQSFIICHYAGDVTYEIDGFMEKNKDSLHMDLSTLISGSQSDFVSELIYDESKPQNRGPRSRSISQAPKNVGQNAKKQKTVTLGQQFQTQVEELMKVLNTCALHYVRCIKPNEEKKSGVTSNTMVLQQLRYSGILDSIRIRRAGFAMNFLYKNILFPMRSHKVVRANQGLDDKVLTGLLFKALGIEEKYFALGKTRIFFKNQDPYMKFKNAEAKLLYDFAVSIQSWWRMAKTRKQFLHDKKLLTRLQAQWRCHRAKCEFKQYMTAVRVVQKMVRRSILSKSAIKRAKEDAAKLKESVEFDAATEPDPEPAPEATPEPVTKSPSNRPPPPDGYLKLGYAYKKGGSQRGVAVMSKGCVWDIRGKGFIGISRTDWNKRWFKFDEFGMIRYFVKEGDMDEKGRLDVGKQKGKPEAEKVTLEVCQHLSKKLGHLKFCMAFRNAGGAKRNAPFIMSVGSLMELEEWLVALGRFIKDQYMFAHEALPQAHDLIRSGIKMRLSKVVGSYEQIDKVNKSFDGGKSSKTVDFDVERSKSMSGQQPRADSNAPPIVAPSKPAASKPEASKPEASKPAAPKPEASKPAAPKPEASKPAAPKPEAPKPADSTPAAKDPENAAMTSKAESKDDAPAASSKEDAEKPAANGAPAPSPPPPPASQESPAKSPATAASSTAPPPPKSETEPAPPTKAEPETAKPPPPSPSTDAKAAPPAPPPPSPPPQTNGVPAPSPTTSIDGKSKSSATTPKGLPEQASTATVLAIHLGRQAATTPS</sequence>
<dbReference type="GO" id="GO:0005524">
    <property type="term" value="F:ATP binding"/>
    <property type="evidence" value="ECO:0007669"/>
    <property type="project" value="UniProtKB-UniRule"/>
</dbReference>
<dbReference type="GO" id="GO:0005737">
    <property type="term" value="C:cytoplasm"/>
    <property type="evidence" value="ECO:0007669"/>
    <property type="project" value="TreeGrafter"/>
</dbReference>
<feature type="compositionally biased region" description="Pro residues" evidence="7">
    <location>
        <begin position="1263"/>
        <end position="1274"/>
    </location>
</feature>
<feature type="region of interest" description="Actin-binding" evidence="6">
    <location>
        <begin position="654"/>
        <end position="676"/>
    </location>
</feature>
<evidence type="ECO:0000313" key="11">
    <source>
        <dbReference type="Proteomes" id="UP001190700"/>
    </source>
</evidence>
<dbReference type="InterPro" id="IPR001609">
    <property type="entry name" value="Myosin_head_motor_dom-like"/>
</dbReference>
<gene>
    <name evidence="10" type="ORF">CYMTET_43683</name>
</gene>
<dbReference type="InterPro" id="IPR027417">
    <property type="entry name" value="P-loop_NTPase"/>
</dbReference>
<keyword evidence="1 6" id="KW-0547">Nucleotide-binding</keyword>
<evidence type="ECO:0000313" key="10">
    <source>
        <dbReference type="EMBL" id="KAK3246794.1"/>
    </source>
</evidence>
<feature type="region of interest" description="Disordered" evidence="7">
    <location>
        <begin position="860"/>
        <end position="895"/>
    </location>
</feature>
<dbReference type="InterPro" id="IPR036961">
    <property type="entry name" value="Kinesin_motor_dom_sf"/>
</dbReference>
<dbReference type="GO" id="GO:0030048">
    <property type="term" value="P:actin filament-based movement"/>
    <property type="evidence" value="ECO:0007669"/>
    <property type="project" value="UniProtKB-ARBA"/>
</dbReference>
<comment type="caution">
    <text evidence="10">The sequence shown here is derived from an EMBL/GenBank/DDBJ whole genome shotgun (WGS) entry which is preliminary data.</text>
</comment>
<dbReference type="EMBL" id="LGRX02029466">
    <property type="protein sequence ID" value="KAK3246794.1"/>
    <property type="molecule type" value="Genomic_DNA"/>
</dbReference>
<dbReference type="SMART" id="SM00242">
    <property type="entry name" value="MYSc"/>
    <property type="match status" value="1"/>
</dbReference>
<dbReference type="Gene3D" id="1.20.5.190">
    <property type="match status" value="1"/>
</dbReference>
<dbReference type="PROSITE" id="PS50003">
    <property type="entry name" value="PH_DOMAIN"/>
    <property type="match status" value="1"/>
</dbReference>
<feature type="binding site" evidence="6">
    <location>
        <begin position="155"/>
        <end position="162"/>
    </location>
    <ligand>
        <name>ATP</name>
        <dbReference type="ChEBI" id="CHEBI:30616"/>
    </ligand>
</feature>
<feature type="compositionally biased region" description="Polar residues" evidence="7">
    <location>
        <begin position="625"/>
        <end position="642"/>
    </location>
</feature>
<dbReference type="InterPro" id="IPR000048">
    <property type="entry name" value="IQ_motif_EF-hand-BS"/>
</dbReference>
<accession>A0AAE0C2T4</accession>
<dbReference type="FunFam" id="1.10.10.820:FF:000001">
    <property type="entry name" value="Myosin heavy chain"/>
    <property type="match status" value="1"/>
</dbReference>
<dbReference type="PANTHER" id="PTHR13140">
    <property type="entry name" value="MYOSIN"/>
    <property type="match status" value="1"/>
</dbReference>
<dbReference type="GO" id="GO:0016020">
    <property type="term" value="C:membrane"/>
    <property type="evidence" value="ECO:0007669"/>
    <property type="project" value="TreeGrafter"/>
</dbReference>
<dbReference type="Gene3D" id="1.20.58.530">
    <property type="match status" value="1"/>
</dbReference>
<dbReference type="InterPro" id="IPR001849">
    <property type="entry name" value="PH_domain"/>
</dbReference>
<keyword evidence="2 6" id="KW-0067">ATP-binding</keyword>
<dbReference type="SUPFAM" id="SSF52540">
    <property type="entry name" value="P-loop containing nucleoside triphosphate hydrolases"/>
    <property type="match status" value="1"/>
</dbReference>
<dbReference type="Gene3D" id="1.20.120.720">
    <property type="entry name" value="Myosin VI head, motor domain, U50 subdomain"/>
    <property type="match status" value="1"/>
</dbReference>
<dbReference type="Gene3D" id="3.40.850.10">
    <property type="entry name" value="Kinesin motor domain"/>
    <property type="match status" value="1"/>
</dbReference>
<feature type="compositionally biased region" description="Polar residues" evidence="7">
    <location>
        <begin position="1283"/>
        <end position="1297"/>
    </location>
</feature>
<dbReference type="GO" id="GO:0016459">
    <property type="term" value="C:myosin complex"/>
    <property type="evidence" value="ECO:0007669"/>
    <property type="project" value="UniProtKB-KW"/>
</dbReference>
<dbReference type="GO" id="GO:0051015">
    <property type="term" value="F:actin filament binding"/>
    <property type="evidence" value="ECO:0007669"/>
    <property type="project" value="TreeGrafter"/>
</dbReference>
<dbReference type="Proteomes" id="UP001190700">
    <property type="component" value="Unassembled WGS sequence"/>
</dbReference>
<name>A0AAE0C2T4_9CHLO</name>
<dbReference type="Pfam" id="PF00063">
    <property type="entry name" value="Myosin_head"/>
    <property type="match status" value="1"/>
</dbReference>
<feature type="compositionally biased region" description="Low complexity" evidence="7">
    <location>
        <begin position="1126"/>
        <end position="1149"/>
    </location>
</feature>
<reference evidence="10 11" key="1">
    <citation type="journal article" date="2015" name="Genome Biol. Evol.">
        <title>Comparative Genomics of a Bacterivorous Green Alga Reveals Evolutionary Causalities and Consequences of Phago-Mixotrophic Mode of Nutrition.</title>
        <authorList>
            <person name="Burns J.A."/>
            <person name="Paasch A."/>
            <person name="Narechania A."/>
            <person name="Kim E."/>
        </authorList>
    </citation>
    <scope>NUCLEOTIDE SEQUENCE [LARGE SCALE GENOMIC DNA]</scope>
    <source>
        <strain evidence="10 11">PLY_AMNH</strain>
    </source>
</reference>
<organism evidence="10 11">
    <name type="scientific">Cymbomonas tetramitiformis</name>
    <dbReference type="NCBI Taxonomy" id="36881"/>
    <lineage>
        <taxon>Eukaryota</taxon>
        <taxon>Viridiplantae</taxon>
        <taxon>Chlorophyta</taxon>
        <taxon>Pyramimonadophyceae</taxon>
        <taxon>Pyramimonadales</taxon>
        <taxon>Pyramimonadaceae</taxon>
        <taxon>Cymbomonas</taxon>
    </lineage>
</organism>
<dbReference type="Gene3D" id="1.10.10.820">
    <property type="match status" value="1"/>
</dbReference>
<evidence type="ECO:0000256" key="4">
    <source>
        <dbReference type="ARBA" id="ARBA00023175"/>
    </source>
</evidence>
<keyword evidence="11" id="KW-1185">Reference proteome</keyword>
<evidence type="ECO:0000256" key="3">
    <source>
        <dbReference type="ARBA" id="ARBA00023123"/>
    </source>
</evidence>
<feature type="compositionally biased region" description="Low complexity" evidence="7">
    <location>
        <begin position="1211"/>
        <end position="1226"/>
    </location>
</feature>
<evidence type="ECO:0000259" key="9">
    <source>
        <dbReference type="PROSITE" id="PS51456"/>
    </source>
</evidence>
<feature type="compositionally biased region" description="Pro residues" evidence="7">
    <location>
        <begin position="1227"/>
        <end position="1255"/>
    </location>
</feature>
<feature type="compositionally biased region" description="Basic and acidic residues" evidence="7">
    <location>
        <begin position="1081"/>
        <end position="1091"/>
    </location>
</feature>
<dbReference type="CDD" id="cd00124">
    <property type="entry name" value="MYSc"/>
    <property type="match status" value="1"/>
</dbReference>
<evidence type="ECO:0000256" key="6">
    <source>
        <dbReference type="PROSITE-ProRule" id="PRU00782"/>
    </source>
</evidence>
<keyword evidence="3 6" id="KW-0518">Myosin</keyword>
<evidence type="ECO:0000256" key="5">
    <source>
        <dbReference type="ARBA" id="ARBA00023203"/>
    </source>
</evidence>
<dbReference type="PROSITE" id="PS51456">
    <property type="entry name" value="MYOSIN_MOTOR"/>
    <property type="match status" value="1"/>
</dbReference>
<dbReference type="PRINTS" id="PR00193">
    <property type="entry name" value="MYOSINHEAVY"/>
</dbReference>
<dbReference type="PROSITE" id="PS50096">
    <property type="entry name" value="IQ"/>
    <property type="match status" value="1"/>
</dbReference>
<feature type="region of interest" description="Disordered" evidence="7">
    <location>
        <begin position="613"/>
        <end position="642"/>
    </location>
</feature>
<dbReference type="GO" id="GO:0000146">
    <property type="term" value="F:microfilament motor activity"/>
    <property type="evidence" value="ECO:0007669"/>
    <property type="project" value="TreeGrafter"/>
</dbReference>
<dbReference type="InterPro" id="IPR011993">
    <property type="entry name" value="PH-like_dom_sf"/>
</dbReference>
<feature type="compositionally biased region" description="Low complexity" evidence="7">
    <location>
        <begin position="1109"/>
        <end position="1118"/>
    </location>
</feature>
<feature type="compositionally biased region" description="Basic and acidic residues" evidence="7">
    <location>
        <begin position="1177"/>
        <end position="1194"/>
    </location>
</feature>
<keyword evidence="5 6" id="KW-0009">Actin-binding</keyword>
<dbReference type="SMART" id="SM00015">
    <property type="entry name" value="IQ"/>
    <property type="match status" value="2"/>
</dbReference>
<protein>
    <submittedName>
        <fullName evidence="10">Uncharacterized protein</fullName>
    </submittedName>
</protein>
<keyword evidence="4 6" id="KW-0505">Motor protein</keyword>
<dbReference type="SUPFAM" id="SSF50729">
    <property type="entry name" value="PH domain-like"/>
    <property type="match status" value="1"/>
</dbReference>
<proteinExistence type="inferred from homology"/>
<evidence type="ECO:0000259" key="8">
    <source>
        <dbReference type="PROSITE" id="PS50003"/>
    </source>
</evidence>
<feature type="domain" description="PH" evidence="8">
    <location>
        <begin position="921"/>
        <end position="1032"/>
    </location>
</feature>
<comment type="similarity">
    <text evidence="6">Belongs to the TRAFAC class myosin-kinesin ATPase superfamily. Myosin family.</text>
</comment>
<evidence type="ECO:0000256" key="7">
    <source>
        <dbReference type="SAM" id="MobiDB-lite"/>
    </source>
</evidence>
<dbReference type="Pfam" id="PF00612">
    <property type="entry name" value="IQ"/>
    <property type="match status" value="2"/>
</dbReference>